<evidence type="ECO:0000256" key="1">
    <source>
        <dbReference type="ARBA" id="ARBA00022821"/>
    </source>
</evidence>
<comment type="caution">
    <text evidence="5">The sequence shown here is derived from an EMBL/GenBank/DDBJ whole genome shotgun (WGS) entry which is preliminary data.</text>
</comment>
<dbReference type="GO" id="GO:0016998">
    <property type="term" value="P:cell wall macromolecule catabolic process"/>
    <property type="evidence" value="ECO:0007669"/>
    <property type="project" value="InterPro"/>
</dbReference>
<gene>
    <name evidence="5" type="ORF">OXX778_LOCUS689</name>
</gene>
<name>A0A813M446_9BILA</name>
<dbReference type="PANTHER" id="PTHR22595">
    <property type="entry name" value="CHITINASE-RELATED"/>
    <property type="match status" value="1"/>
</dbReference>
<evidence type="ECO:0000313" key="6">
    <source>
        <dbReference type="Proteomes" id="UP000663879"/>
    </source>
</evidence>
<organism evidence="5 6">
    <name type="scientific">Brachionus calyciflorus</name>
    <dbReference type="NCBI Taxonomy" id="104777"/>
    <lineage>
        <taxon>Eukaryota</taxon>
        <taxon>Metazoa</taxon>
        <taxon>Spiralia</taxon>
        <taxon>Gnathifera</taxon>
        <taxon>Rotifera</taxon>
        <taxon>Eurotatoria</taxon>
        <taxon>Monogononta</taxon>
        <taxon>Pseudotrocha</taxon>
        <taxon>Ploima</taxon>
        <taxon>Brachionidae</taxon>
        <taxon>Brachionus</taxon>
    </lineage>
</organism>
<dbReference type="Pfam" id="PF00182">
    <property type="entry name" value="Glyco_hydro_19"/>
    <property type="match status" value="1"/>
</dbReference>
<dbReference type="OrthoDB" id="5985073at2759"/>
<evidence type="ECO:0000256" key="3">
    <source>
        <dbReference type="SAM" id="SignalP"/>
    </source>
</evidence>
<feature type="domain" description="Glycoside hydrolase family 19 catalytic" evidence="4">
    <location>
        <begin position="131"/>
        <end position="231"/>
    </location>
</feature>
<dbReference type="EMBL" id="CAJNOC010000037">
    <property type="protein sequence ID" value="CAF0708848.1"/>
    <property type="molecule type" value="Genomic_DNA"/>
</dbReference>
<evidence type="ECO:0000313" key="5">
    <source>
        <dbReference type="EMBL" id="CAF0708848.1"/>
    </source>
</evidence>
<keyword evidence="1" id="KW-0611">Plant defense</keyword>
<dbReference type="GO" id="GO:0006952">
    <property type="term" value="P:defense response"/>
    <property type="evidence" value="ECO:0007669"/>
    <property type="project" value="UniProtKB-KW"/>
</dbReference>
<keyword evidence="2" id="KW-1015">Disulfide bond</keyword>
<dbReference type="Proteomes" id="UP000663879">
    <property type="component" value="Unassembled WGS sequence"/>
</dbReference>
<dbReference type="InterPro" id="IPR000726">
    <property type="entry name" value="Glyco_hydro_19_cat"/>
</dbReference>
<dbReference type="GO" id="GO:0006032">
    <property type="term" value="P:chitin catabolic process"/>
    <property type="evidence" value="ECO:0007669"/>
    <property type="project" value="InterPro"/>
</dbReference>
<dbReference type="AlphaFoldDB" id="A0A813M446"/>
<keyword evidence="3" id="KW-0732">Signal</keyword>
<feature type="chain" id="PRO_5032532753" description="Glycoside hydrolase family 19 catalytic domain-containing protein" evidence="3">
    <location>
        <begin position="17"/>
        <end position="291"/>
    </location>
</feature>
<dbReference type="PANTHER" id="PTHR22595:SF79">
    <property type="entry name" value="CHITINASE 12"/>
    <property type="match status" value="1"/>
</dbReference>
<dbReference type="SUPFAM" id="SSF53955">
    <property type="entry name" value="Lysozyme-like"/>
    <property type="match status" value="1"/>
</dbReference>
<keyword evidence="6" id="KW-1185">Reference proteome</keyword>
<evidence type="ECO:0000259" key="4">
    <source>
        <dbReference type="Pfam" id="PF00182"/>
    </source>
</evidence>
<protein>
    <recommendedName>
        <fullName evidence="4">Glycoside hydrolase family 19 catalytic domain-containing protein</fullName>
    </recommendedName>
</protein>
<dbReference type="Gene3D" id="3.30.20.10">
    <property type="entry name" value="Endochitinase, domain 2"/>
    <property type="match status" value="1"/>
</dbReference>
<sequence>MKILIFILIASIRCQSNKTNETITTAIEVELNATKIIDLNCEDECTNGTRCFQITETIYRCATRCRKTWKCDDLFGKLRNSERILTKEQEFVPLITPEEFTRAVKAAGYSKADEEKFHNLVSQAEMAGGITTKRELAMFLTQILWESDGLAAKREYACAGPNGCPESYRTGTDLPGRQYYGRGYIQLTYSGNYKSASYDLFKDDRLLKNPDLVAEDDQIAWATAFWFWKANVGYRQGVEEGHFGVTTLAINGILECNNGPNVSKAKIRFQMYTKILKALNLDETPIEGGCY</sequence>
<dbReference type="GO" id="GO:0004568">
    <property type="term" value="F:chitinase activity"/>
    <property type="evidence" value="ECO:0007669"/>
    <property type="project" value="InterPro"/>
</dbReference>
<reference evidence="5" key="1">
    <citation type="submission" date="2021-02" db="EMBL/GenBank/DDBJ databases">
        <authorList>
            <person name="Nowell W R."/>
        </authorList>
    </citation>
    <scope>NUCLEOTIDE SEQUENCE</scope>
    <source>
        <strain evidence="5">Ploen Becks lab</strain>
    </source>
</reference>
<feature type="signal peptide" evidence="3">
    <location>
        <begin position="1"/>
        <end position="16"/>
    </location>
</feature>
<evidence type="ECO:0000256" key="2">
    <source>
        <dbReference type="ARBA" id="ARBA00023157"/>
    </source>
</evidence>
<dbReference type="Gene3D" id="1.10.530.10">
    <property type="match status" value="1"/>
</dbReference>
<accession>A0A813M446</accession>
<proteinExistence type="predicted"/>
<dbReference type="CDD" id="cd00325">
    <property type="entry name" value="chitinase_GH19"/>
    <property type="match status" value="1"/>
</dbReference>
<dbReference type="InterPro" id="IPR023346">
    <property type="entry name" value="Lysozyme-like_dom_sf"/>
</dbReference>